<dbReference type="Pfam" id="PF03445">
    <property type="entry name" value="DUF294"/>
    <property type="match status" value="1"/>
</dbReference>
<dbReference type="SUPFAM" id="SSF51206">
    <property type="entry name" value="cAMP-binding domain-like"/>
    <property type="match status" value="1"/>
</dbReference>
<dbReference type="InterPro" id="IPR046342">
    <property type="entry name" value="CBS_dom_sf"/>
</dbReference>
<dbReference type="Gene3D" id="2.60.120.10">
    <property type="entry name" value="Jelly Rolls"/>
    <property type="match status" value="1"/>
</dbReference>
<organism evidence="5 6">
    <name type="scientific">Aquimarina celericrescens</name>
    <dbReference type="NCBI Taxonomy" id="1964542"/>
    <lineage>
        <taxon>Bacteria</taxon>
        <taxon>Pseudomonadati</taxon>
        <taxon>Bacteroidota</taxon>
        <taxon>Flavobacteriia</taxon>
        <taxon>Flavobacteriales</taxon>
        <taxon>Flavobacteriaceae</taxon>
        <taxon>Aquimarina</taxon>
    </lineage>
</organism>
<protein>
    <submittedName>
        <fullName evidence="5">DUF294 nucleotidyltransferase-like domain-containing protein</fullName>
    </submittedName>
</protein>
<dbReference type="Pfam" id="PF00571">
    <property type="entry name" value="CBS"/>
    <property type="match status" value="2"/>
</dbReference>
<dbReference type="SMART" id="SM00100">
    <property type="entry name" value="cNMP"/>
    <property type="match status" value="1"/>
</dbReference>
<dbReference type="InterPro" id="IPR000595">
    <property type="entry name" value="cNMP-bd_dom"/>
</dbReference>
<name>A0ABW5B268_9FLAO</name>
<dbReference type="EMBL" id="JBHUHY010000016">
    <property type="protein sequence ID" value="MFD2188261.1"/>
    <property type="molecule type" value="Genomic_DNA"/>
</dbReference>
<dbReference type="Gene3D" id="3.10.580.10">
    <property type="entry name" value="CBS-domain"/>
    <property type="match status" value="1"/>
</dbReference>
<dbReference type="RefSeq" id="WP_378321286.1">
    <property type="nucleotide sequence ID" value="NZ_JBHUHY010000016.1"/>
</dbReference>
<dbReference type="Proteomes" id="UP001597344">
    <property type="component" value="Unassembled WGS sequence"/>
</dbReference>
<dbReference type="InterPro" id="IPR051257">
    <property type="entry name" value="Diverse_CBS-Domain"/>
</dbReference>
<gene>
    <name evidence="5" type="ORF">ACFSJT_15765</name>
</gene>
<keyword evidence="1 2" id="KW-0129">CBS domain</keyword>
<sequence>MKNTIAERIFDFLKDFPPFDVLQKEELYTISKNVKVVYLQKDQYIFKTDEKIHDHFYVVKDGAVGIFREEDHTLVDECDEGDIFGLRALIRKDNYILSAKAIEESILYSISSELLEKVIHTNAQANKYLLASFVANIRNPYSGESKDSLFTQTEDLQKSTSNLTEVQSAQYSKNPITCTLNTSIKEAAQTMSSNRIGSIVITKEEKPLGIITDKDLRNKIATGQFPIEDTVKNIMSAPVITYPKNITVAEAQIAMLQHSISHLCITENGTLDAKLVGILSEHDIVVIHGNNPSVLIKEVKRSKTAKDLKYIRDKAQQLLEGYITQNVPIFFIAKVISAINTTITQKAITLSIEEMDTPPPTEYSWLALGSQGRREQLLLTDQDNALVFENVPEEKYFQTKNYFLSLSDKVTHKLNTIGFEFCPAKMMASNPQWCLSLDEWKEQFNKWITKPDADKIMLCTIFFDYNLVFGNKELVNEMSESIFDAINTYEIFLNFLGLNALKNPPPLSFFRQFLVEHSGEHKDQFDIKARALMPLVDAARLLILSHNIKDFNNTVLRYEKLAEVEPQNKDLYVSCIDAFNILLQFRTQQGLRHGNSGRFIDLKTLNKTDRLKLKGCFKPIKNIQELIQVRFNLSQLL</sequence>
<keyword evidence="6" id="KW-1185">Reference proteome</keyword>
<dbReference type="Pfam" id="PF10335">
    <property type="entry name" value="DUF294_C"/>
    <property type="match status" value="1"/>
</dbReference>
<evidence type="ECO:0000313" key="6">
    <source>
        <dbReference type="Proteomes" id="UP001597344"/>
    </source>
</evidence>
<dbReference type="InterPro" id="IPR018490">
    <property type="entry name" value="cNMP-bd_dom_sf"/>
</dbReference>
<comment type="caution">
    <text evidence="5">The sequence shown here is derived from an EMBL/GenBank/DDBJ whole genome shotgun (WGS) entry which is preliminary data.</text>
</comment>
<dbReference type="SUPFAM" id="SSF54631">
    <property type="entry name" value="CBS-domain pair"/>
    <property type="match status" value="1"/>
</dbReference>
<dbReference type="CDD" id="cd05401">
    <property type="entry name" value="NT_GlnE_GlnD_like"/>
    <property type="match status" value="1"/>
</dbReference>
<evidence type="ECO:0000259" key="3">
    <source>
        <dbReference type="PROSITE" id="PS50042"/>
    </source>
</evidence>
<dbReference type="Pfam" id="PF00027">
    <property type="entry name" value="cNMP_binding"/>
    <property type="match status" value="1"/>
</dbReference>
<evidence type="ECO:0000256" key="2">
    <source>
        <dbReference type="PROSITE-ProRule" id="PRU00703"/>
    </source>
</evidence>
<dbReference type="InterPro" id="IPR005105">
    <property type="entry name" value="GlnD_Uridyltrans_N"/>
</dbReference>
<feature type="domain" description="Cyclic nucleotide-binding" evidence="3">
    <location>
        <begin position="18"/>
        <end position="136"/>
    </location>
</feature>
<dbReference type="InterPro" id="IPR018821">
    <property type="entry name" value="DUF294_put_nucleoTrafse_sb-bd"/>
</dbReference>
<dbReference type="InterPro" id="IPR014710">
    <property type="entry name" value="RmlC-like_jellyroll"/>
</dbReference>
<accession>A0ABW5B268</accession>
<feature type="domain" description="CBS" evidence="4">
    <location>
        <begin position="235"/>
        <end position="294"/>
    </location>
</feature>
<evidence type="ECO:0000256" key="1">
    <source>
        <dbReference type="ARBA" id="ARBA00023122"/>
    </source>
</evidence>
<dbReference type="PROSITE" id="PS51371">
    <property type="entry name" value="CBS"/>
    <property type="match status" value="2"/>
</dbReference>
<reference evidence="6" key="1">
    <citation type="journal article" date="2019" name="Int. J. Syst. Evol. Microbiol.">
        <title>The Global Catalogue of Microorganisms (GCM) 10K type strain sequencing project: providing services to taxonomists for standard genome sequencing and annotation.</title>
        <authorList>
            <consortium name="The Broad Institute Genomics Platform"/>
            <consortium name="The Broad Institute Genome Sequencing Center for Infectious Disease"/>
            <person name="Wu L."/>
            <person name="Ma J."/>
        </authorList>
    </citation>
    <scope>NUCLEOTIDE SEQUENCE [LARGE SCALE GENOMIC DNA]</scope>
    <source>
        <strain evidence="6">DT92</strain>
    </source>
</reference>
<feature type="domain" description="CBS" evidence="4">
    <location>
        <begin position="171"/>
        <end position="227"/>
    </location>
</feature>
<dbReference type="PROSITE" id="PS50042">
    <property type="entry name" value="CNMP_BINDING_3"/>
    <property type="match status" value="1"/>
</dbReference>
<evidence type="ECO:0000313" key="5">
    <source>
        <dbReference type="EMBL" id="MFD2188261.1"/>
    </source>
</evidence>
<dbReference type="InterPro" id="IPR000644">
    <property type="entry name" value="CBS_dom"/>
</dbReference>
<dbReference type="PANTHER" id="PTHR43080">
    <property type="entry name" value="CBS DOMAIN-CONTAINING PROTEIN CBSX3, MITOCHONDRIAL"/>
    <property type="match status" value="1"/>
</dbReference>
<dbReference type="CDD" id="cd00038">
    <property type="entry name" value="CAP_ED"/>
    <property type="match status" value="1"/>
</dbReference>
<dbReference type="CDD" id="cd04587">
    <property type="entry name" value="CBS_pair_CAP-ED_NT_Pol-beta-like_DUF294_assoc"/>
    <property type="match status" value="1"/>
</dbReference>
<proteinExistence type="predicted"/>
<dbReference type="SMART" id="SM00116">
    <property type="entry name" value="CBS"/>
    <property type="match status" value="2"/>
</dbReference>
<evidence type="ECO:0000259" key="4">
    <source>
        <dbReference type="PROSITE" id="PS51371"/>
    </source>
</evidence>
<dbReference type="PANTHER" id="PTHR43080:SF2">
    <property type="entry name" value="CBS DOMAIN-CONTAINING PROTEIN"/>
    <property type="match status" value="1"/>
</dbReference>